<dbReference type="PANTHER" id="PTHR35564">
    <property type="match status" value="1"/>
</dbReference>
<comment type="caution">
    <text evidence="1">The sequence shown here is derived from an EMBL/GenBank/DDBJ whole genome shotgun (WGS) entry which is preliminary data.</text>
</comment>
<dbReference type="EMBL" id="JACCEV010000001">
    <property type="protein sequence ID" value="NYT85130.1"/>
    <property type="molecule type" value="Genomic_DNA"/>
</dbReference>
<evidence type="ECO:0000313" key="2">
    <source>
        <dbReference type="Proteomes" id="UP000554144"/>
    </source>
</evidence>
<dbReference type="OrthoDB" id="1523296at2"/>
<proteinExistence type="predicted"/>
<dbReference type="Pfam" id="PF06996">
    <property type="entry name" value="T6SS_TssG"/>
    <property type="match status" value="1"/>
</dbReference>
<sequence>MAREDRSLSPSVASIEPLLAEGSRYAFFQALRLLRLYLGEEAFERSVRVRPALSLSFPEQDIDNIVRQDDVLRITANFFGLYGVTSPLPTFYTEDLIEEQLLGTSNSRDFLDILHAVLYPMLFKAWEKNRIWLAVLEQKDGTRLNQLMALLGLHRDTGATPSRDLRALLPHAGNFNQYPRSALGLQALVSGLLDGLPVSVEPCVPRTVSIPASDRSRLGVLACSLGNDVQLGSQVAECTGQALIHAGPLSASVFERLLPGKDLYKRVAQAVTHYVQSPIACVLGLRVEPAQREAAALGGGWHSLGLNTWLPEADAGAQNSPGRTADEIFLPLVDLEKHLQNQRVPS</sequence>
<accession>A0A853GZE4</accession>
<protein>
    <submittedName>
        <fullName evidence="1">Type VI secretion system baseplate subunit TssG</fullName>
    </submittedName>
</protein>
<organism evidence="1 2">
    <name type="scientific">Pollutimonas harenae</name>
    <dbReference type="NCBI Taxonomy" id="657015"/>
    <lineage>
        <taxon>Bacteria</taxon>
        <taxon>Pseudomonadati</taxon>
        <taxon>Pseudomonadota</taxon>
        <taxon>Betaproteobacteria</taxon>
        <taxon>Burkholderiales</taxon>
        <taxon>Alcaligenaceae</taxon>
        <taxon>Pollutimonas</taxon>
    </lineage>
</organism>
<dbReference type="PANTHER" id="PTHR35564:SF3">
    <property type="entry name" value="TYPE VI SECRETION SYSTEM BASEPLATE SUBUNIT TSSG"/>
    <property type="match status" value="1"/>
</dbReference>
<dbReference type="Proteomes" id="UP000554144">
    <property type="component" value="Unassembled WGS sequence"/>
</dbReference>
<keyword evidence="2" id="KW-1185">Reference proteome</keyword>
<dbReference type="AlphaFoldDB" id="A0A853GZE4"/>
<gene>
    <name evidence="1" type="primary">tssG</name>
    <name evidence="1" type="ORF">H0A62_05900</name>
</gene>
<name>A0A853GZE4_9BURK</name>
<evidence type="ECO:0000313" key="1">
    <source>
        <dbReference type="EMBL" id="NYT85130.1"/>
    </source>
</evidence>
<reference evidence="1 2" key="1">
    <citation type="submission" date="2020-07" db="EMBL/GenBank/DDBJ databases">
        <title>Taxonomic revisions and descriptions of new bacterial species based on genomic comparisons in the high-G+C-content subgroup of the family Alcaligenaceae.</title>
        <authorList>
            <person name="Szabo A."/>
            <person name="Felfoldi T."/>
        </authorList>
    </citation>
    <scope>NUCLEOTIDE SEQUENCE [LARGE SCALE GENOMIC DNA]</scope>
    <source>
        <strain evidence="1 2">DSM 25667</strain>
    </source>
</reference>
<dbReference type="NCBIfam" id="TIGR03347">
    <property type="entry name" value="VI_chp_1"/>
    <property type="match status" value="1"/>
</dbReference>
<dbReference type="RefSeq" id="WP_130037329.1">
    <property type="nucleotide sequence ID" value="NZ_JACCEV010000001.1"/>
</dbReference>
<dbReference type="InterPro" id="IPR010732">
    <property type="entry name" value="T6SS_TssG-like"/>
</dbReference>